<dbReference type="Gene3D" id="2.130.10.130">
    <property type="entry name" value="Integrin alpha, N-terminal"/>
    <property type="match status" value="2"/>
</dbReference>
<dbReference type="PANTHER" id="PTHR16026">
    <property type="entry name" value="CARTILAGE ACIDIC PROTEIN 1"/>
    <property type="match status" value="1"/>
</dbReference>
<dbReference type="InterPro" id="IPR027039">
    <property type="entry name" value="Crtac1"/>
</dbReference>
<dbReference type="InterPro" id="IPR028994">
    <property type="entry name" value="Integrin_alpha_N"/>
</dbReference>
<feature type="domain" description="ASPIC/UnbV" evidence="3">
    <location>
        <begin position="554"/>
        <end position="612"/>
    </location>
</feature>
<dbReference type="GO" id="GO:0008305">
    <property type="term" value="C:integrin complex"/>
    <property type="evidence" value="ECO:0007669"/>
    <property type="project" value="InterPro"/>
</dbReference>
<dbReference type="AlphaFoldDB" id="A0A5N0DYM9"/>
<comment type="caution">
    <text evidence="4">The sequence shown here is derived from an EMBL/GenBank/DDBJ whole genome shotgun (WGS) entry which is preliminary data.</text>
</comment>
<dbReference type="GO" id="GO:0007155">
    <property type="term" value="P:cell adhesion"/>
    <property type="evidence" value="ECO:0007669"/>
    <property type="project" value="InterPro"/>
</dbReference>
<proteinExistence type="predicted"/>
<dbReference type="InterPro" id="IPR000413">
    <property type="entry name" value="Integrin_alpha"/>
</dbReference>
<protein>
    <submittedName>
        <fullName evidence="4">CRTAC1 family protein</fullName>
    </submittedName>
</protein>
<dbReference type="RefSeq" id="WP_150407528.1">
    <property type="nucleotide sequence ID" value="NZ_VXLC01000032.1"/>
</dbReference>
<gene>
    <name evidence="4" type="ORF">F3087_40780</name>
</gene>
<evidence type="ECO:0000256" key="2">
    <source>
        <dbReference type="ARBA" id="ARBA00023180"/>
    </source>
</evidence>
<dbReference type="OrthoDB" id="9816120at2"/>
<keyword evidence="1" id="KW-0732">Signal</keyword>
<sequence>MKRRLRRCLPGALGLVIVLILGVLMLPAGPSQAEIDRLAARFHFDSSPLSTEQWSGTPLRKVMPHLERVSAWISAIGSGVSLYDIDGDGLPNDICLVDSRFNSATVEPAPGTGDRYPKMTLAPAGLPYSADTTAPISCAAGDVNEDGLTDLIVSYYGRSPVLFLRQPGVALGSPDAFVARDLVSPPQIWNTDAVNIADLDGDGHADILVGNFFPDGAPLLDTTRKDDPGIYMNDGFSHATNGGHKHVFLWQGATGGNDPTVTFHEIENVFSDEVSGGWTFAAGTQDLNGDGLPEVYFANDFGKDNLLVNHSTPGHLRFDLVRGRRTFTTPKSKVLGMDSFKGMGVDFADLNGDGWPDIIVSNITSNYAFHESNEAYLSTGDIDELSRGVAPYTDGSEQLGLSQSGWGWDIKAGDFDNSGQPEIVQAVGFVRGETNRWPQLQEFTLATDPLLRNPAFWPEFGPGADLSGHEQNAFFVRAGDGRFVNINSELNLPQPGISHGLALGDVDHDGRLDFAVANQWAPSYLMHNTAPHVGQYLGLQLRMPATNGPGTVPAIGASIRVTRPDGKSLVSQVYPAGGHHSVSAPESMFGLGDSAAPVVAEIRWRDTTGTRHTSATTLAPGWHTLLLTPDGQATEAEK</sequence>
<evidence type="ECO:0000313" key="4">
    <source>
        <dbReference type="EMBL" id="KAA8880651.1"/>
    </source>
</evidence>
<dbReference type="Pfam" id="PF07593">
    <property type="entry name" value="UnbV_ASPIC"/>
    <property type="match status" value="1"/>
</dbReference>
<dbReference type="Pfam" id="PF13517">
    <property type="entry name" value="FG-GAP_3"/>
    <property type="match status" value="2"/>
</dbReference>
<evidence type="ECO:0000259" key="3">
    <source>
        <dbReference type="Pfam" id="PF07593"/>
    </source>
</evidence>
<evidence type="ECO:0000313" key="5">
    <source>
        <dbReference type="Proteomes" id="UP000323876"/>
    </source>
</evidence>
<keyword evidence="2" id="KW-0325">Glycoprotein</keyword>
<dbReference type="EMBL" id="VXLC01000032">
    <property type="protein sequence ID" value="KAA8880651.1"/>
    <property type="molecule type" value="Genomic_DNA"/>
</dbReference>
<name>A0A5N0DYM9_9NOCA</name>
<dbReference type="SUPFAM" id="SSF69318">
    <property type="entry name" value="Integrin alpha N-terminal domain"/>
    <property type="match status" value="1"/>
</dbReference>
<dbReference type="PRINTS" id="PR01185">
    <property type="entry name" value="INTEGRINA"/>
</dbReference>
<organism evidence="4 5">
    <name type="scientific">Nocardia colli</name>
    <dbReference type="NCBI Taxonomy" id="2545717"/>
    <lineage>
        <taxon>Bacteria</taxon>
        <taxon>Bacillati</taxon>
        <taxon>Actinomycetota</taxon>
        <taxon>Actinomycetes</taxon>
        <taxon>Mycobacteriales</taxon>
        <taxon>Nocardiaceae</taxon>
        <taxon>Nocardia</taxon>
    </lineage>
</organism>
<dbReference type="PANTHER" id="PTHR16026:SF0">
    <property type="entry name" value="CARTILAGE ACIDIC PROTEIN 1"/>
    <property type="match status" value="1"/>
</dbReference>
<keyword evidence="5" id="KW-1185">Reference proteome</keyword>
<dbReference type="InterPro" id="IPR013517">
    <property type="entry name" value="FG-GAP"/>
</dbReference>
<accession>A0A5N0DYM9</accession>
<dbReference type="InterPro" id="IPR011519">
    <property type="entry name" value="UnbV_ASPIC"/>
</dbReference>
<evidence type="ECO:0000256" key="1">
    <source>
        <dbReference type="ARBA" id="ARBA00022729"/>
    </source>
</evidence>
<dbReference type="Proteomes" id="UP000323876">
    <property type="component" value="Unassembled WGS sequence"/>
</dbReference>
<reference evidence="4 5" key="1">
    <citation type="submission" date="2019-09" db="EMBL/GenBank/DDBJ databases">
        <authorList>
            <person name="Wang X."/>
        </authorList>
    </citation>
    <scope>NUCLEOTIDE SEQUENCE [LARGE SCALE GENOMIC DNA]</scope>
    <source>
        <strain evidence="4 5">CICC 11023</strain>
    </source>
</reference>